<evidence type="ECO:0000313" key="3">
    <source>
        <dbReference type="EMBL" id="GAA2177113.1"/>
    </source>
</evidence>
<dbReference type="Proteomes" id="UP001500974">
    <property type="component" value="Unassembled WGS sequence"/>
</dbReference>
<dbReference type="EMBL" id="BAAAON010000003">
    <property type="protein sequence ID" value="GAA2177113.1"/>
    <property type="molecule type" value="Genomic_DNA"/>
</dbReference>
<dbReference type="InterPro" id="IPR006015">
    <property type="entry name" value="Universal_stress_UspA"/>
</dbReference>
<name>A0ABN3AZR7_9MICC</name>
<comment type="caution">
    <text evidence="3">The sequence shown here is derived from an EMBL/GenBank/DDBJ whole genome shotgun (WGS) entry which is preliminary data.</text>
</comment>
<evidence type="ECO:0000313" key="4">
    <source>
        <dbReference type="Proteomes" id="UP001500974"/>
    </source>
</evidence>
<dbReference type="InterPro" id="IPR014729">
    <property type="entry name" value="Rossmann-like_a/b/a_fold"/>
</dbReference>
<dbReference type="SUPFAM" id="SSF52402">
    <property type="entry name" value="Adenine nucleotide alpha hydrolases-like"/>
    <property type="match status" value="2"/>
</dbReference>
<dbReference type="CDD" id="cd00293">
    <property type="entry name" value="USP-like"/>
    <property type="match status" value="1"/>
</dbReference>
<comment type="similarity">
    <text evidence="1">Belongs to the universal stress protein A family.</text>
</comment>
<evidence type="ECO:0000256" key="1">
    <source>
        <dbReference type="ARBA" id="ARBA00008791"/>
    </source>
</evidence>
<keyword evidence="4" id="KW-1185">Reference proteome</keyword>
<dbReference type="RefSeq" id="WP_346028545.1">
    <property type="nucleotide sequence ID" value="NZ_BAAAON010000003.1"/>
</dbReference>
<gene>
    <name evidence="3" type="ORF">GCM10009784_26440</name>
</gene>
<dbReference type="PANTHER" id="PTHR46268:SF6">
    <property type="entry name" value="UNIVERSAL STRESS PROTEIN UP12"/>
    <property type="match status" value="1"/>
</dbReference>
<dbReference type="Pfam" id="PF00582">
    <property type="entry name" value="Usp"/>
    <property type="match status" value="2"/>
</dbReference>
<dbReference type="InterPro" id="IPR006016">
    <property type="entry name" value="UspA"/>
</dbReference>
<proteinExistence type="inferred from homology"/>
<reference evidence="3 4" key="1">
    <citation type="journal article" date="2019" name="Int. J. Syst. Evol. Microbiol.">
        <title>The Global Catalogue of Microorganisms (GCM) 10K type strain sequencing project: providing services to taxonomists for standard genome sequencing and annotation.</title>
        <authorList>
            <consortium name="The Broad Institute Genomics Platform"/>
            <consortium name="The Broad Institute Genome Sequencing Center for Infectious Disease"/>
            <person name="Wu L."/>
            <person name="Ma J."/>
        </authorList>
    </citation>
    <scope>NUCLEOTIDE SEQUENCE [LARGE SCALE GENOMIC DNA]</scope>
    <source>
        <strain evidence="3 4">JCM 14917</strain>
    </source>
</reference>
<accession>A0ABN3AZR7</accession>
<protein>
    <submittedName>
        <fullName evidence="3">Universal stress protein</fullName>
    </submittedName>
</protein>
<sequence>MSGAVGSAHSPSRRIVVAFRDGERGPAILRWSAERARRTGQSVTLVHAIPDPSLVLPVAAGGTPYRSLVDAARQLMDDEEARAELEYPDVRFASTVHCGEIVDALLGIAENAALVVVGADRVDRRTGEYLGSVGHQVALGSACPVVVLPRDAQALDGGSGGVVVGVDGSPESHAALRVAVVEADRSGHALTVVTSSKGTETADDGPTGDAASQELADMLDALRASYPEVRISRLTDLERAPDEALKYRASGASLLVIGRHGRGARSGIQLGSVTHKLLLDPQCPVMVITG</sequence>
<dbReference type="PRINTS" id="PR01438">
    <property type="entry name" value="UNVRSLSTRESS"/>
</dbReference>
<dbReference type="PANTHER" id="PTHR46268">
    <property type="entry name" value="STRESS RESPONSE PROTEIN NHAX"/>
    <property type="match status" value="1"/>
</dbReference>
<organism evidence="3 4">
    <name type="scientific">Arthrobacter parietis</name>
    <dbReference type="NCBI Taxonomy" id="271434"/>
    <lineage>
        <taxon>Bacteria</taxon>
        <taxon>Bacillati</taxon>
        <taxon>Actinomycetota</taxon>
        <taxon>Actinomycetes</taxon>
        <taxon>Micrococcales</taxon>
        <taxon>Micrococcaceae</taxon>
        <taxon>Arthrobacter</taxon>
    </lineage>
</organism>
<feature type="domain" description="UspA" evidence="2">
    <location>
        <begin position="162"/>
        <end position="288"/>
    </location>
</feature>
<feature type="domain" description="UspA" evidence="2">
    <location>
        <begin position="13"/>
        <end position="149"/>
    </location>
</feature>
<evidence type="ECO:0000259" key="2">
    <source>
        <dbReference type="Pfam" id="PF00582"/>
    </source>
</evidence>
<dbReference type="Gene3D" id="3.40.50.620">
    <property type="entry name" value="HUPs"/>
    <property type="match status" value="2"/>
</dbReference>